<evidence type="ECO:0000259" key="3">
    <source>
        <dbReference type="Pfam" id="PF00823"/>
    </source>
</evidence>
<dbReference type="InterPro" id="IPR038332">
    <property type="entry name" value="PPE_sf"/>
</dbReference>
<dbReference type="EMBL" id="VMQU01000007">
    <property type="protein sequence ID" value="TVS91903.1"/>
    <property type="molecule type" value="Genomic_DNA"/>
</dbReference>
<dbReference type="PANTHER" id="PTHR46766:SF1">
    <property type="entry name" value="GLUTAMINE-RICH PROTEIN 2"/>
    <property type="match status" value="1"/>
</dbReference>
<reference evidence="5 6" key="1">
    <citation type="submission" date="2019-07" db="EMBL/GenBank/DDBJ databases">
        <title>New Mycobacterium species.</title>
        <authorList>
            <person name="Tortoli E."/>
            <person name="Ghielmetti G."/>
            <person name="Friedel U."/>
            <person name="Trovato A."/>
        </authorList>
    </citation>
    <scope>NUCLEOTIDE SEQUENCE [LARGE SCALE GENOMIC DNA]</scope>
    <source>
        <strain evidence="5 6">16-83</strain>
    </source>
</reference>
<evidence type="ECO:0000313" key="6">
    <source>
        <dbReference type="Proteomes" id="UP000320513"/>
    </source>
</evidence>
<feature type="region of interest" description="Disordered" evidence="2">
    <location>
        <begin position="405"/>
        <end position="444"/>
    </location>
</feature>
<dbReference type="InterPro" id="IPR018649">
    <property type="entry name" value="SHOCT"/>
</dbReference>
<dbReference type="AlphaFoldDB" id="A0A557Y082"/>
<organism evidence="5 6">
    <name type="scientific">Mycobacterium helveticum</name>
    <dbReference type="NCBI Taxonomy" id="2592811"/>
    <lineage>
        <taxon>Bacteria</taxon>
        <taxon>Bacillati</taxon>
        <taxon>Actinomycetota</taxon>
        <taxon>Actinomycetes</taxon>
        <taxon>Mycobacteriales</taxon>
        <taxon>Mycobacteriaceae</taxon>
        <taxon>Mycobacterium</taxon>
    </lineage>
</organism>
<keyword evidence="6" id="KW-1185">Reference proteome</keyword>
<dbReference type="Pfam" id="PF00823">
    <property type="entry name" value="PPE"/>
    <property type="match status" value="1"/>
</dbReference>
<feature type="compositionally biased region" description="Low complexity" evidence="2">
    <location>
        <begin position="415"/>
        <end position="426"/>
    </location>
</feature>
<sequence length="481" mass="47116">MDFAPLPPEVNSGRMYTGPGSGSLLAAAAAWDGLAAELHLTAASYASVIAGLTTGPWSGPAAASMAAAAAPYVAWLNGSAAQAEEAASQARAAAASYQQAYAATVPPALVAANRSRLLTLTARNTFGQYTAAIAAIEAQYAEMWAQDLAAMYGYAGSSASATTLMPFTNPPQTTDPGGAANQAAAAGQAAGTSAGTAQSAVSSVPQAFSVVPSTLQGLAAGTPAQGISGTTALNVISDLIAIFLDVPADLTTFFLDVPANALSVVGFPLDVIGAGTGLHTDDIVSGWAGEQPWPLSGDQPPTDFKAIITGPIEPAATSSAALQPAAGLGEANTVGALTVPPTWTIATPAVQPIAVTLPALPATAVGAAVAEAAGEAAEVGSGSTLGEMAAAGLAGRAVAGTLAGGAGKSGGAATAGGRVRAGAPGTSEGAAPVAGDATSHDKPRSVVTGVAAELREFAKLRDEGILTDEEYTEQKNRLLGR</sequence>
<proteinExistence type="inferred from homology"/>
<evidence type="ECO:0000256" key="2">
    <source>
        <dbReference type="SAM" id="MobiDB-lite"/>
    </source>
</evidence>
<comment type="similarity">
    <text evidence="1">Belongs to the mycobacterial PPE family.</text>
</comment>
<evidence type="ECO:0000256" key="1">
    <source>
        <dbReference type="ARBA" id="ARBA00010652"/>
    </source>
</evidence>
<dbReference type="SUPFAM" id="SSF140459">
    <property type="entry name" value="PE/PPE dimer-like"/>
    <property type="match status" value="1"/>
</dbReference>
<comment type="caution">
    <text evidence="5">The sequence shown here is derived from an EMBL/GenBank/DDBJ whole genome shotgun (WGS) entry which is preliminary data.</text>
</comment>
<dbReference type="Proteomes" id="UP000320513">
    <property type="component" value="Unassembled WGS sequence"/>
</dbReference>
<dbReference type="InterPro" id="IPR000030">
    <property type="entry name" value="PPE_dom"/>
</dbReference>
<feature type="compositionally biased region" description="Gly residues" evidence="2">
    <location>
        <begin position="405"/>
        <end position="414"/>
    </location>
</feature>
<dbReference type="RefSeq" id="WP_144946002.1">
    <property type="nucleotide sequence ID" value="NZ_VMQU01000007.1"/>
</dbReference>
<dbReference type="Gene3D" id="1.20.1260.20">
    <property type="entry name" value="PPE superfamily"/>
    <property type="match status" value="1"/>
</dbReference>
<feature type="domain" description="SHOCT" evidence="4">
    <location>
        <begin position="452"/>
        <end position="479"/>
    </location>
</feature>
<feature type="domain" description="PPE" evidence="3">
    <location>
        <begin position="2"/>
        <end position="164"/>
    </location>
</feature>
<evidence type="ECO:0000259" key="4">
    <source>
        <dbReference type="Pfam" id="PF09851"/>
    </source>
</evidence>
<accession>A0A557Y082</accession>
<gene>
    <name evidence="5" type="ORF">FPZ47_03155</name>
</gene>
<evidence type="ECO:0000313" key="5">
    <source>
        <dbReference type="EMBL" id="TVS91903.1"/>
    </source>
</evidence>
<dbReference type="Pfam" id="PF09851">
    <property type="entry name" value="SHOCT"/>
    <property type="match status" value="1"/>
</dbReference>
<dbReference type="OrthoDB" id="4760887at2"/>
<protein>
    <submittedName>
        <fullName evidence="5">PPE domain-containing protein</fullName>
    </submittedName>
</protein>
<dbReference type="GO" id="GO:0052572">
    <property type="term" value="P:response to host immune response"/>
    <property type="evidence" value="ECO:0007669"/>
    <property type="project" value="TreeGrafter"/>
</dbReference>
<dbReference type="PANTHER" id="PTHR46766">
    <property type="entry name" value="GLUTAMINE-RICH PROTEIN 2"/>
    <property type="match status" value="1"/>
</dbReference>
<dbReference type="FunFam" id="1.20.1260.20:FF:000001">
    <property type="entry name" value="PPE family protein PPE41"/>
    <property type="match status" value="1"/>
</dbReference>
<name>A0A557Y082_9MYCO</name>